<evidence type="ECO:0000313" key="3">
    <source>
        <dbReference type="EMBL" id="GAA3505631.1"/>
    </source>
</evidence>
<reference evidence="4" key="2">
    <citation type="journal article" date="2019" name="Int. J. Syst. Evol. Microbiol.">
        <title>The Global Catalogue of Microorganisms (GCM) 10K type strain sequencing project: providing services to taxonomists for standard genome sequencing and annotation.</title>
        <authorList>
            <consortium name="The Broad Institute Genomics Platform"/>
            <consortium name="The Broad Institute Genome Sequencing Center for Infectious Disease"/>
            <person name="Wu L."/>
            <person name="Ma J."/>
        </authorList>
    </citation>
    <scope>NUCLEOTIDE SEQUENCE [LARGE SCALE GENOMIC DNA]</scope>
    <source>
        <strain evidence="4">JCM 4816</strain>
    </source>
</reference>
<organism evidence="3 4">
    <name type="scientific">Streptomyces prasinosporus</name>
    <dbReference type="NCBI Taxonomy" id="68256"/>
    <lineage>
        <taxon>Bacteria</taxon>
        <taxon>Bacillati</taxon>
        <taxon>Actinomycetota</taxon>
        <taxon>Actinomycetes</taxon>
        <taxon>Kitasatosporales</taxon>
        <taxon>Streptomycetaceae</taxon>
        <taxon>Streptomyces</taxon>
        <taxon>Streptomyces albogriseolus group</taxon>
    </lineage>
</organism>
<feature type="region of interest" description="Disordered" evidence="1">
    <location>
        <begin position="1"/>
        <end position="93"/>
    </location>
</feature>
<reference evidence="3" key="1">
    <citation type="journal article" date="2014" name="Int. J. Syst. Evol. Microbiol.">
        <title>Complete genome of a new Firmicutes species belonging to the dominant human colonic microbiota ('Ruminococcus bicirculans') reveals two chromosomes and a selective capacity to utilize plant glucans.</title>
        <authorList>
            <consortium name="NISC Comparative Sequencing Program"/>
            <person name="Wegmann U."/>
            <person name="Louis P."/>
            <person name="Goesmann A."/>
            <person name="Henrissat B."/>
            <person name="Duncan S.H."/>
            <person name="Flint H.J."/>
        </authorList>
    </citation>
    <scope>NUCLEOTIDE SEQUENCE</scope>
    <source>
        <strain evidence="3">JCM 4816</strain>
    </source>
</reference>
<protein>
    <submittedName>
        <fullName evidence="3">Uncharacterized protein</fullName>
    </submittedName>
</protein>
<dbReference type="EMBL" id="BAAAXF010000074">
    <property type="protein sequence ID" value="GAA3503488.1"/>
    <property type="molecule type" value="Genomic_DNA"/>
</dbReference>
<gene>
    <name evidence="2" type="ORF">GCM10019016_105980</name>
    <name evidence="3" type="ORF">GCM10019016_127440</name>
</gene>
<keyword evidence="4" id="KW-1185">Reference proteome</keyword>
<name>A0ABP6UHF1_9ACTN</name>
<reference evidence="3" key="3">
    <citation type="submission" date="2023-12" db="EMBL/GenBank/DDBJ databases">
        <authorList>
            <person name="Sun Q."/>
            <person name="Inoue M."/>
        </authorList>
    </citation>
    <scope>NUCLEOTIDE SEQUENCE</scope>
    <source>
        <strain evidence="3">JCM 4816</strain>
    </source>
</reference>
<evidence type="ECO:0000313" key="2">
    <source>
        <dbReference type="EMBL" id="GAA3503488.1"/>
    </source>
</evidence>
<feature type="region of interest" description="Disordered" evidence="1">
    <location>
        <begin position="109"/>
        <end position="137"/>
    </location>
</feature>
<dbReference type="EMBL" id="BAAAXF010000083">
    <property type="protein sequence ID" value="GAA3505631.1"/>
    <property type="molecule type" value="Genomic_DNA"/>
</dbReference>
<dbReference type="Proteomes" id="UP001501455">
    <property type="component" value="Unassembled WGS sequence"/>
</dbReference>
<proteinExistence type="predicted"/>
<sequence>MPPGRRDRGTNTLPNPDRLQVDTGITGARGADEVVQGDVVGTGQREQQLQGHPAAPALQPGQRALRDPGHRRKCSQGDAAFAAQRPQPGPHGAKRVLRFTVHRAILQELQDGVPIRDGPGKSGPRSPGNDKNKKGHR</sequence>
<evidence type="ECO:0000313" key="4">
    <source>
        <dbReference type="Proteomes" id="UP001501455"/>
    </source>
</evidence>
<evidence type="ECO:0000256" key="1">
    <source>
        <dbReference type="SAM" id="MobiDB-lite"/>
    </source>
</evidence>
<comment type="caution">
    <text evidence="3">The sequence shown here is derived from an EMBL/GenBank/DDBJ whole genome shotgun (WGS) entry which is preliminary data.</text>
</comment>
<feature type="compositionally biased region" description="Basic and acidic residues" evidence="1">
    <location>
        <begin position="128"/>
        <end position="137"/>
    </location>
</feature>
<accession>A0ABP6UHF1</accession>